<protein>
    <submittedName>
        <fullName evidence="1">Uncharacterized protein</fullName>
    </submittedName>
</protein>
<dbReference type="EMBL" id="IACK01045887">
    <property type="protein sequence ID" value="LAA74084.1"/>
    <property type="molecule type" value="Transcribed_RNA"/>
</dbReference>
<accession>A0A2D4HQ20</accession>
<dbReference type="AlphaFoldDB" id="A0A2D4HQ20"/>
<proteinExistence type="predicted"/>
<reference evidence="1" key="1">
    <citation type="submission" date="2017-07" db="EMBL/GenBank/DDBJ databases">
        <authorList>
            <person name="Mikheyev A."/>
            <person name="Grau M."/>
        </authorList>
    </citation>
    <scope>NUCLEOTIDE SEQUENCE</scope>
    <source>
        <tissue evidence="1">Venom_gland</tissue>
    </source>
</reference>
<organism evidence="1">
    <name type="scientific">Micrurus lemniscatus lemniscatus</name>
    <dbReference type="NCBI Taxonomy" id="129467"/>
    <lineage>
        <taxon>Eukaryota</taxon>
        <taxon>Metazoa</taxon>
        <taxon>Chordata</taxon>
        <taxon>Craniata</taxon>
        <taxon>Vertebrata</taxon>
        <taxon>Euteleostomi</taxon>
        <taxon>Lepidosauria</taxon>
        <taxon>Squamata</taxon>
        <taxon>Bifurcata</taxon>
        <taxon>Unidentata</taxon>
        <taxon>Episquamata</taxon>
        <taxon>Toxicofera</taxon>
        <taxon>Serpentes</taxon>
        <taxon>Colubroidea</taxon>
        <taxon>Elapidae</taxon>
        <taxon>Elapinae</taxon>
        <taxon>Micrurus</taxon>
    </lineage>
</organism>
<sequence>MFCDSFPVNFTMPHSLSHSAAATYLSPGNGSEKEEREEQGRTLCPTSLTCISLPCTFLNPRSSSCPTLYECYRYSLTMTGCLAAIQSSDGLEKGTYDMDTKF</sequence>
<reference evidence="1" key="2">
    <citation type="submission" date="2017-11" db="EMBL/GenBank/DDBJ databases">
        <title>Coralsnake Venomics: Analyses of Venom Gland Transcriptomes and Proteomes of Six Brazilian Taxa.</title>
        <authorList>
            <person name="Aird S.D."/>
            <person name="Jorge da Silva N."/>
            <person name="Qiu L."/>
            <person name="Villar-Briones A."/>
            <person name="Aparecida-Saddi V."/>
            <person name="Campos-Telles M.P."/>
            <person name="Grau M."/>
            <person name="Mikheyev A.S."/>
        </authorList>
    </citation>
    <scope>NUCLEOTIDE SEQUENCE</scope>
    <source>
        <tissue evidence="1">Venom_gland</tissue>
    </source>
</reference>
<evidence type="ECO:0000313" key="1">
    <source>
        <dbReference type="EMBL" id="LAA74084.1"/>
    </source>
</evidence>
<name>A0A2D4HQ20_MICLE</name>